<evidence type="ECO:0000313" key="15">
    <source>
        <dbReference type="Proteomes" id="UP001652641"/>
    </source>
</evidence>
<dbReference type="PANTHER" id="PTHR48043:SF24">
    <property type="entry name" value="UDP-GLUCURONOSYLTRANSFERASE 3A2"/>
    <property type="match status" value="1"/>
</dbReference>
<evidence type="ECO:0000256" key="12">
    <source>
        <dbReference type="ARBA" id="ARBA00047475"/>
    </source>
</evidence>
<feature type="signal peptide" evidence="14">
    <location>
        <begin position="1"/>
        <end position="21"/>
    </location>
</feature>
<proteinExistence type="inferred from homology"/>
<keyword evidence="10" id="KW-0325">Glycoprotein</keyword>
<comment type="function">
    <text evidence="11">UDP-glucuronosyltransferases catalyze phase II biotransformation reactions in which lipophilic substrates are conjugated with glucuronic acid to increase water solubility and enhance excretion. They are of major importance in the conjugation and subsequent elimination of potentially toxic xenobiotics and endogenous compounds.</text>
</comment>
<keyword evidence="5" id="KW-0808">Transferase</keyword>
<comment type="subcellular location">
    <subcellularLocation>
        <location evidence="1">Membrane</location>
        <topology evidence="1">Single-pass type I membrane protein</topology>
    </subcellularLocation>
</comment>
<gene>
    <name evidence="16" type="primary">LOC112933538</name>
</gene>
<dbReference type="RefSeq" id="XP_072613198.1">
    <property type="nucleotide sequence ID" value="XM_072757097.1"/>
</dbReference>
<keyword evidence="15" id="KW-1185">Reference proteome</keyword>
<evidence type="ECO:0000256" key="10">
    <source>
        <dbReference type="ARBA" id="ARBA00023180"/>
    </source>
</evidence>
<evidence type="ECO:0000256" key="11">
    <source>
        <dbReference type="ARBA" id="ARBA00037451"/>
    </source>
</evidence>
<dbReference type="Proteomes" id="UP001652641">
    <property type="component" value="Chromosome 4"/>
</dbReference>
<keyword evidence="7 14" id="KW-0732">Signal</keyword>
<evidence type="ECO:0000313" key="16">
    <source>
        <dbReference type="RefSeq" id="XP_072613198.1"/>
    </source>
</evidence>
<dbReference type="InterPro" id="IPR050271">
    <property type="entry name" value="UDP-glycosyltransferase"/>
</dbReference>
<reference evidence="16" key="1">
    <citation type="submission" date="2025-08" db="UniProtKB">
        <authorList>
            <consortium name="RefSeq"/>
        </authorList>
    </citation>
    <scope>IDENTIFICATION</scope>
    <source>
        <tissue evidence="16">Cell line</tissue>
    </source>
</reference>
<feature type="transmembrane region" description="Helical" evidence="13">
    <location>
        <begin position="1025"/>
        <end position="1044"/>
    </location>
</feature>
<dbReference type="PANTHER" id="PTHR48043">
    <property type="entry name" value="EG:EG0003.4 PROTEIN-RELATED"/>
    <property type="match status" value="1"/>
</dbReference>
<evidence type="ECO:0000256" key="13">
    <source>
        <dbReference type="SAM" id="Phobius"/>
    </source>
</evidence>
<evidence type="ECO:0000256" key="8">
    <source>
        <dbReference type="ARBA" id="ARBA00022989"/>
    </source>
</evidence>
<dbReference type="InterPro" id="IPR002213">
    <property type="entry name" value="UDP_glucos_trans"/>
</dbReference>
<accession>A0ABM5AEI3</accession>
<comment type="catalytic activity">
    <reaction evidence="12">
        <text>glucuronate acceptor + UDP-alpha-D-glucuronate = acceptor beta-D-glucuronoside + UDP + H(+)</text>
        <dbReference type="Rhea" id="RHEA:21032"/>
        <dbReference type="ChEBI" id="CHEBI:15378"/>
        <dbReference type="ChEBI" id="CHEBI:58052"/>
        <dbReference type="ChEBI" id="CHEBI:58223"/>
        <dbReference type="ChEBI" id="CHEBI:132367"/>
        <dbReference type="ChEBI" id="CHEBI:132368"/>
        <dbReference type="EC" id="2.4.1.17"/>
    </reaction>
</comment>
<dbReference type="PROSITE" id="PS00375">
    <property type="entry name" value="UDPGT"/>
    <property type="match status" value="2"/>
</dbReference>
<comment type="similarity">
    <text evidence="2">Belongs to the UDP-glycosyltransferase family.</text>
</comment>
<dbReference type="GeneID" id="112933538"/>
<keyword evidence="6 13" id="KW-0812">Transmembrane</keyword>
<feature type="chain" id="PRO_5046922933" description="glucuronosyltransferase" evidence="14">
    <location>
        <begin position="22"/>
        <end position="1064"/>
    </location>
</feature>
<evidence type="ECO:0000256" key="1">
    <source>
        <dbReference type="ARBA" id="ARBA00004479"/>
    </source>
</evidence>
<evidence type="ECO:0000256" key="7">
    <source>
        <dbReference type="ARBA" id="ARBA00022729"/>
    </source>
</evidence>
<dbReference type="SUPFAM" id="SSF53756">
    <property type="entry name" value="UDP-Glycosyltransferase/glycogen phosphorylase"/>
    <property type="match status" value="2"/>
</dbReference>
<evidence type="ECO:0000256" key="14">
    <source>
        <dbReference type="SAM" id="SignalP"/>
    </source>
</evidence>
<sequence>MARRALLLGGLLLPGVLLSEAARILTVSLVGGSHHLLLDQVSQILQDHHHNVIMLHQKGNSLITDFTEKETSYQVIPWFPPEDYNKRLKEYIDYFIEEALNGRHTFGKFLDFMKLLGLQCNHFLRRKDIMDILKNENFDLVIIENFDYCSFLVAEKLGKPFVSILSSSFGTIDFGLPCPVSYVPVFQSLLTDHMDFWGRVKNFLMFFNFSRKQWQIQSSYDNAIKEHFPEGSRPVLSNLLKKAELWFVNSDFAFDFARPLLPNTVYVGGLMARPVKPVPQEFENFIAKFGDSGFVLVALGSMVSTVQTQELLREMNGAFANLSQGVIWKCNPSYWPKEIKLAANVKIVNWLPQNDLLAHPHIRLFVTHGGMNSIMEAIQHGVPMVGIPLFGDQPENLVQVEAKKFGVSIQLQQIKAETLALKMKQVIEDKRYKSAAVAASIIRRSHPLTPAQRLVGWIDHILQTGGAAHLKPYALQQPWHEQYLLDVILFLLVVTLGTLWLCGKLLGMVASAFPWLPAQGVSPGHRLRAQGTGLGSTAGPGANMARQWALLLACLLLSGFLLSEAAKILTVSSLGGSHYLLLDRVSQILQDHGHNVTMLLYGGDYLIPKEKESVYHVISWLISEEHEKELKKYFDFFMKEVLQGREAFDNLVKLMEQLGIQCSNLLRRSDIMDSLKNENFDLVFVEAFDFCSFLIAEKLGKPFVSILPTPFGSVDLGLPSPVSYVPVFHSLLTDCMDFWSRVKNFLMFFDFFMKQWQIQSTFDKTIKEHFPEGARPVLSHLLKKAELWFVNSDFALEFARPLLPNTVYVGGLMVRPVKPVPQEFENFIAKFGDSGFVLVALGSMVNLYQSQEVLREMNGAFAHLSQGVIWKCNPSHWPKDVKLAANVKIVDWLPQNDLLAHPRIRLFVTHGGMNSIMEAIQHGVPMVGIPVLGDQPENIVRVVAKKFGVSIQLQQIKAETLALKMKQVIEDKRYKSAAVAASIIRRSHPLTPAQRLVGWIDHILQTGGAAHLKPYALQQPWHEQYLLDVILFLLVVTLGTLWLCGKLLGMVARWVCGARKQKKA</sequence>
<dbReference type="EC" id="2.4.1.17" evidence="3"/>
<dbReference type="Gene3D" id="3.40.50.2000">
    <property type="entry name" value="Glycogen Phosphorylase B"/>
    <property type="match status" value="4"/>
</dbReference>
<evidence type="ECO:0000256" key="6">
    <source>
        <dbReference type="ARBA" id="ARBA00022692"/>
    </source>
</evidence>
<dbReference type="CDD" id="cd03784">
    <property type="entry name" value="GT1_Gtf-like"/>
    <property type="match status" value="2"/>
</dbReference>
<evidence type="ECO:0000256" key="5">
    <source>
        <dbReference type="ARBA" id="ARBA00022679"/>
    </source>
</evidence>
<name>A0ABM5AEI3_VULVU</name>
<dbReference type="Pfam" id="PF00201">
    <property type="entry name" value="UDPGT"/>
    <property type="match status" value="2"/>
</dbReference>
<organism evidence="15 16">
    <name type="scientific">Vulpes vulpes</name>
    <name type="common">Red fox</name>
    <dbReference type="NCBI Taxonomy" id="9627"/>
    <lineage>
        <taxon>Eukaryota</taxon>
        <taxon>Metazoa</taxon>
        <taxon>Chordata</taxon>
        <taxon>Craniata</taxon>
        <taxon>Vertebrata</taxon>
        <taxon>Euteleostomi</taxon>
        <taxon>Mammalia</taxon>
        <taxon>Eutheria</taxon>
        <taxon>Laurasiatheria</taxon>
        <taxon>Carnivora</taxon>
        <taxon>Caniformia</taxon>
        <taxon>Canidae</taxon>
        <taxon>Vulpes</taxon>
    </lineage>
</organism>
<dbReference type="InterPro" id="IPR035595">
    <property type="entry name" value="UDP_glycos_trans_CS"/>
</dbReference>
<keyword evidence="9 13" id="KW-0472">Membrane</keyword>
<evidence type="ECO:0000256" key="2">
    <source>
        <dbReference type="ARBA" id="ARBA00009995"/>
    </source>
</evidence>
<evidence type="ECO:0000256" key="9">
    <source>
        <dbReference type="ARBA" id="ARBA00023136"/>
    </source>
</evidence>
<evidence type="ECO:0000256" key="3">
    <source>
        <dbReference type="ARBA" id="ARBA00012544"/>
    </source>
</evidence>
<keyword evidence="8 13" id="KW-1133">Transmembrane helix</keyword>
<protein>
    <recommendedName>
        <fullName evidence="3">glucuronosyltransferase</fullName>
        <ecNumber evidence="3">2.4.1.17</ecNumber>
    </recommendedName>
</protein>
<keyword evidence="4" id="KW-0328">Glycosyltransferase</keyword>
<evidence type="ECO:0000256" key="4">
    <source>
        <dbReference type="ARBA" id="ARBA00022676"/>
    </source>
</evidence>